<dbReference type="HAMAP" id="MF_00818">
    <property type="entry name" value="QueF_type1"/>
    <property type="match status" value="1"/>
</dbReference>
<feature type="active site" description="Proton donor" evidence="5">
    <location>
        <position position="45"/>
    </location>
</feature>
<feature type="active site" description="Thioimide intermediate" evidence="5">
    <location>
        <position position="38"/>
    </location>
</feature>
<dbReference type="PANTHER" id="PTHR34354:SF1">
    <property type="entry name" value="NADPH-DEPENDENT 7-CYANO-7-DEAZAGUANINE REDUCTASE"/>
    <property type="match status" value="1"/>
</dbReference>
<dbReference type="Pfam" id="PF14489">
    <property type="entry name" value="QueF"/>
    <property type="match status" value="1"/>
</dbReference>
<dbReference type="EMBL" id="JABBFW010000003">
    <property type="protein sequence ID" value="NML14483.1"/>
    <property type="molecule type" value="Genomic_DNA"/>
</dbReference>
<dbReference type="SUPFAM" id="SSF55620">
    <property type="entry name" value="Tetrahydrobiopterin biosynthesis enzymes-like"/>
    <property type="match status" value="1"/>
</dbReference>
<keyword evidence="2 5" id="KW-0671">Queuosine biosynthesis</keyword>
<comment type="pathway">
    <text evidence="5">tRNA modification; tRNA-queuosine biosynthesis.</text>
</comment>
<comment type="function">
    <text evidence="5">Catalyzes the NADPH-dependent reduction of 7-cyano-7-deazaguanine (preQ0) to 7-aminomethyl-7-deazaguanine (preQ1).</text>
</comment>
<feature type="binding site" evidence="5">
    <location>
        <begin position="79"/>
        <end position="80"/>
    </location>
    <ligand>
        <name>substrate</name>
    </ligand>
</feature>
<keyword evidence="1 5" id="KW-0963">Cytoplasm</keyword>
<feature type="binding site" evidence="5">
    <location>
        <begin position="60"/>
        <end position="62"/>
    </location>
    <ligand>
        <name>substrate</name>
    </ligand>
</feature>
<dbReference type="InterPro" id="IPR050084">
    <property type="entry name" value="NADPH_dep_7-cyano-7-deazaG_red"/>
</dbReference>
<sequence length="142" mass="16448">MPPNPPSAPSKELHVFPNPAPQRDYVIQFQVPEFTCHCPLTGQPDFAHFTIDMIADELCVELKSLKMYFWSYRNEGAFHEKVTNTILDDIVKACKPRFVRITAKWYVRGGIYTNVVVEHRKRGWKPQPRVDLPSHAEERGLL</sequence>
<comment type="caution">
    <text evidence="6">The sequence shown here is derived from an EMBL/GenBank/DDBJ whole genome shotgun (WGS) entry which is preliminary data.</text>
</comment>
<reference evidence="6 7" key="1">
    <citation type="submission" date="2020-04" db="EMBL/GenBank/DDBJ databases">
        <title>Azohydromonas sp. isolated from soil.</title>
        <authorList>
            <person name="Dahal R.H."/>
        </authorList>
    </citation>
    <scope>NUCLEOTIDE SEQUENCE [LARGE SCALE GENOMIC DNA]</scope>
    <source>
        <strain evidence="6 7">G-1-1-14</strain>
    </source>
</reference>
<dbReference type="Proteomes" id="UP000574067">
    <property type="component" value="Unassembled WGS sequence"/>
</dbReference>
<comment type="similarity">
    <text evidence="5">Belongs to the GTP cyclohydrolase I family. QueF type 1 subfamily.</text>
</comment>
<dbReference type="InterPro" id="IPR043133">
    <property type="entry name" value="GTP-CH-I_C/QueF"/>
</dbReference>
<dbReference type="Gene3D" id="3.30.1130.10">
    <property type="match status" value="1"/>
</dbReference>
<accession>A0A848F816</accession>
<name>A0A848F816_9BURK</name>
<comment type="catalytic activity">
    <reaction evidence="5">
        <text>7-aminomethyl-7-carbaguanine + 2 NADP(+) = 7-cyano-7-carbaguanine + 2 NADPH + 3 H(+)</text>
        <dbReference type="Rhea" id="RHEA:13409"/>
        <dbReference type="ChEBI" id="CHEBI:15378"/>
        <dbReference type="ChEBI" id="CHEBI:45075"/>
        <dbReference type="ChEBI" id="CHEBI:57783"/>
        <dbReference type="ChEBI" id="CHEBI:58349"/>
        <dbReference type="ChEBI" id="CHEBI:58703"/>
        <dbReference type="EC" id="1.7.1.13"/>
    </reaction>
</comment>
<evidence type="ECO:0000256" key="4">
    <source>
        <dbReference type="ARBA" id="ARBA00023002"/>
    </source>
</evidence>
<dbReference type="EC" id="1.7.1.13" evidence="5"/>
<protein>
    <recommendedName>
        <fullName evidence="5">NADPH-dependent 7-cyano-7-deazaguanine reductase</fullName>
        <ecNumber evidence="5">1.7.1.13</ecNumber>
    </recommendedName>
    <alternativeName>
        <fullName evidence="5">7-cyano-7-carbaguanine reductase</fullName>
    </alternativeName>
    <alternativeName>
        <fullName evidence="5">NADPH-dependent nitrile oxidoreductase</fullName>
    </alternativeName>
    <alternativeName>
        <fullName evidence="5">PreQ(0) reductase</fullName>
    </alternativeName>
</protein>
<evidence type="ECO:0000256" key="3">
    <source>
        <dbReference type="ARBA" id="ARBA00022857"/>
    </source>
</evidence>
<dbReference type="RefSeq" id="WP_169159645.1">
    <property type="nucleotide sequence ID" value="NZ_JABBFW010000003.1"/>
</dbReference>
<dbReference type="PIRSF" id="PIRSF027377">
    <property type="entry name" value="Nitrile_oxidored_QueF"/>
    <property type="match status" value="1"/>
</dbReference>
<dbReference type="PANTHER" id="PTHR34354">
    <property type="entry name" value="NADPH-DEPENDENT 7-CYANO-7-DEAZAGUANINE REDUCTASE"/>
    <property type="match status" value="1"/>
</dbReference>
<keyword evidence="3 5" id="KW-0521">NADP</keyword>
<gene>
    <name evidence="5 6" type="primary">queF</name>
    <name evidence="6" type="ORF">HHL10_05775</name>
</gene>
<dbReference type="GO" id="GO:0033739">
    <property type="term" value="F:preQ1 synthase activity"/>
    <property type="evidence" value="ECO:0007669"/>
    <property type="project" value="UniProtKB-UniRule"/>
</dbReference>
<dbReference type="InterPro" id="IPR029500">
    <property type="entry name" value="QueF"/>
</dbReference>
<organism evidence="6 7">
    <name type="scientific">Azohydromonas caseinilytica</name>
    <dbReference type="NCBI Taxonomy" id="2728836"/>
    <lineage>
        <taxon>Bacteria</taxon>
        <taxon>Pseudomonadati</taxon>
        <taxon>Pseudomonadota</taxon>
        <taxon>Betaproteobacteria</taxon>
        <taxon>Burkholderiales</taxon>
        <taxon>Sphaerotilaceae</taxon>
        <taxon>Azohydromonas</taxon>
    </lineage>
</organism>
<evidence type="ECO:0000313" key="6">
    <source>
        <dbReference type="EMBL" id="NML14483.1"/>
    </source>
</evidence>
<dbReference type="NCBIfam" id="TIGR03139">
    <property type="entry name" value="QueF-II"/>
    <property type="match status" value="1"/>
</dbReference>
<evidence type="ECO:0000256" key="2">
    <source>
        <dbReference type="ARBA" id="ARBA00022785"/>
    </source>
</evidence>
<dbReference type="GO" id="GO:0008616">
    <property type="term" value="P:tRNA queuosine(34) biosynthetic process"/>
    <property type="evidence" value="ECO:0007669"/>
    <property type="project" value="UniProtKB-UniRule"/>
</dbReference>
<dbReference type="InterPro" id="IPR016856">
    <property type="entry name" value="QueF_type1"/>
</dbReference>
<evidence type="ECO:0000313" key="7">
    <source>
        <dbReference type="Proteomes" id="UP000574067"/>
    </source>
</evidence>
<comment type="subcellular location">
    <subcellularLocation>
        <location evidence="5">Cytoplasm</location>
    </subcellularLocation>
</comment>
<proteinExistence type="inferred from homology"/>
<dbReference type="GO" id="GO:0005737">
    <property type="term" value="C:cytoplasm"/>
    <property type="evidence" value="ECO:0007669"/>
    <property type="project" value="UniProtKB-SubCell"/>
</dbReference>
<dbReference type="AlphaFoldDB" id="A0A848F816"/>
<dbReference type="UniPathway" id="UPA00392"/>
<keyword evidence="4 5" id="KW-0560">Oxidoreductase</keyword>
<evidence type="ECO:0000256" key="1">
    <source>
        <dbReference type="ARBA" id="ARBA00022490"/>
    </source>
</evidence>
<keyword evidence="7" id="KW-1185">Reference proteome</keyword>
<evidence type="ECO:0000256" key="5">
    <source>
        <dbReference type="HAMAP-Rule" id="MF_00818"/>
    </source>
</evidence>